<dbReference type="Pfam" id="PF03120">
    <property type="entry name" value="OB_DNA_ligase"/>
    <property type="match status" value="1"/>
</dbReference>
<evidence type="ECO:0000256" key="15">
    <source>
        <dbReference type="SAM" id="Coils"/>
    </source>
</evidence>
<evidence type="ECO:0000313" key="17">
    <source>
        <dbReference type="EMBL" id="KKP66817.1"/>
    </source>
</evidence>
<feature type="binding site" evidence="14">
    <location>
        <position position="316"/>
    </location>
    <ligand>
        <name>NAD(+)</name>
        <dbReference type="ChEBI" id="CHEBI:57540"/>
    </ligand>
</feature>
<dbReference type="Pfam" id="PF12826">
    <property type="entry name" value="HHH_2"/>
    <property type="match status" value="1"/>
</dbReference>
<comment type="caution">
    <text evidence="17">The sequence shown here is derived from an EMBL/GenBank/DDBJ whole genome shotgun (WGS) entry which is preliminary data.</text>
</comment>
<feature type="binding site" evidence="14">
    <location>
        <position position="136"/>
    </location>
    <ligand>
        <name>NAD(+)</name>
        <dbReference type="ChEBI" id="CHEBI:57540"/>
    </ligand>
</feature>
<keyword evidence="10 14" id="KW-0520">NAD</keyword>
<dbReference type="InterPro" id="IPR004150">
    <property type="entry name" value="NAD_DNA_ligase_OB"/>
</dbReference>
<dbReference type="Gene3D" id="1.10.287.610">
    <property type="entry name" value="Helix hairpin bin"/>
    <property type="match status" value="1"/>
</dbReference>
<dbReference type="InterPro" id="IPR041663">
    <property type="entry name" value="DisA/LigA_HHH"/>
</dbReference>
<keyword evidence="15" id="KW-0175">Coiled coil</keyword>
<dbReference type="InterPro" id="IPR013840">
    <property type="entry name" value="DNAligase_N"/>
</dbReference>
<dbReference type="PROSITE" id="PS50172">
    <property type="entry name" value="BRCT"/>
    <property type="match status" value="1"/>
</dbReference>
<dbReference type="InterPro" id="IPR013839">
    <property type="entry name" value="DNAligase_adenylation"/>
</dbReference>
<dbReference type="PANTHER" id="PTHR23389">
    <property type="entry name" value="CHROMOSOME TRANSMISSION FIDELITY FACTOR 18"/>
    <property type="match status" value="1"/>
</dbReference>
<evidence type="ECO:0000256" key="2">
    <source>
        <dbReference type="ARBA" id="ARBA00012722"/>
    </source>
</evidence>
<keyword evidence="11 14" id="KW-0234">DNA repair</keyword>
<dbReference type="InterPro" id="IPR010994">
    <property type="entry name" value="RuvA_2-like"/>
</dbReference>
<evidence type="ECO:0000256" key="13">
    <source>
        <dbReference type="ARBA" id="ARBA00060881"/>
    </source>
</evidence>
<dbReference type="PROSITE" id="PS01055">
    <property type="entry name" value="DNA_LIGASE_N1"/>
    <property type="match status" value="1"/>
</dbReference>
<evidence type="ECO:0000259" key="16">
    <source>
        <dbReference type="PROSITE" id="PS50172"/>
    </source>
</evidence>
<evidence type="ECO:0000256" key="3">
    <source>
        <dbReference type="ARBA" id="ARBA00013308"/>
    </source>
</evidence>
<dbReference type="FunFam" id="1.10.150.20:FF:000006">
    <property type="entry name" value="DNA ligase"/>
    <property type="match status" value="1"/>
</dbReference>
<keyword evidence="14" id="KW-0464">Manganese</keyword>
<dbReference type="GO" id="GO:0006281">
    <property type="term" value="P:DNA repair"/>
    <property type="evidence" value="ECO:0007669"/>
    <property type="project" value="UniProtKB-KW"/>
</dbReference>
<keyword evidence="8 14" id="KW-0862">Zinc</keyword>
<dbReference type="Proteomes" id="UP000034952">
    <property type="component" value="Unassembled WGS sequence"/>
</dbReference>
<accession>A0A0G0EHQ5</accession>
<dbReference type="EMBL" id="LBPY01000002">
    <property type="protein sequence ID" value="KKP66817.1"/>
    <property type="molecule type" value="Genomic_DNA"/>
</dbReference>
<evidence type="ECO:0000256" key="8">
    <source>
        <dbReference type="ARBA" id="ARBA00022833"/>
    </source>
</evidence>
<feature type="binding site" evidence="14">
    <location>
        <position position="172"/>
    </location>
    <ligand>
        <name>NAD(+)</name>
        <dbReference type="ChEBI" id="CHEBI:57540"/>
    </ligand>
</feature>
<dbReference type="CDD" id="cd00114">
    <property type="entry name" value="LIGANc"/>
    <property type="match status" value="1"/>
</dbReference>
<feature type="binding site" evidence="14">
    <location>
        <position position="113"/>
    </location>
    <ligand>
        <name>NAD(+)</name>
        <dbReference type="ChEBI" id="CHEBI:57540"/>
    </ligand>
</feature>
<dbReference type="GO" id="GO:0005829">
    <property type="term" value="C:cytosol"/>
    <property type="evidence" value="ECO:0007669"/>
    <property type="project" value="TreeGrafter"/>
</dbReference>
<comment type="catalytic activity">
    <reaction evidence="12 14">
        <text>NAD(+) + (deoxyribonucleotide)n-3'-hydroxyl + 5'-phospho-(deoxyribonucleotide)m = (deoxyribonucleotide)n+m + AMP + beta-nicotinamide D-nucleotide.</text>
        <dbReference type="EC" id="6.5.1.2"/>
    </reaction>
</comment>
<dbReference type="SMART" id="SM00532">
    <property type="entry name" value="LIGANc"/>
    <property type="match status" value="1"/>
</dbReference>
<evidence type="ECO:0000256" key="10">
    <source>
        <dbReference type="ARBA" id="ARBA00023027"/>
    </source>
</evidence>
<evidence type="ECO:0000256" key="4">
    <source>
        <dbReference type="ARBA" id="ARBA00022598"/>
    </source>
</evidence>
<evidence type="ECO:0000256" key="12">
    <source>
        <dbReference type="ARBA" id="ARBA00034005"/>
    </source>
</evidence>
<proteinExistence type="inferred from homology"/>
<feature type="binding site" evidence="14">
    <location>
        <position position="440"/>
    </location>
    <ligand>
        <name>Zn(2+)</name>
        <dbReference type="ChEBI" id="CHEBI:29105"/>
    </ligand>
</feature>
<dbReference type="PIRSF" id="PIRSF001604">
    <property type="entry name" value="LigA"/>
    <property type="match status" value="1"/>
</dbReference>
<dbReference type="SMART" id="SM00292">
    <property type="entry name" value="BRCT"/>
    <property type="match status" value="1"/>
</dbReference>
<comment type="cofactor">
    <cofactor evidence="14">
        <name>Mg(2+)</name>
        <dbReference type="ChEBI" id="CHEBI:18420"/>
    </cofactor>
    <cofactor evidence="14">
        <name>Mn(2+)</name>
        <dbReference type="ChEBI" id="CHEBI:29035"/>
    </cofactor>
</comment>
<organism evidence="17 18">
    <name type="scientific">Candidatus Nomurabacteria bacterium GW2011_GWE1_35_16</name>
    <dbReference type="NCBI Taxonomy" id="1618761"/>
    <lineage>
        <taxon>Bacteria</taxon>
        <taxon>Candidatus Nomuraibacteriota</taxon>
    </lineage>
</organism>
<feature type="binding site" evidence="14">
    <location>
        <position position="413"/>
    </location>
    <ligand>
        <name>Zn(2+)</name>
        <dbReference type="ChEBI" id="CHEBI:29105"/>
    </ligand>
</feature>
<dbReference type="EC" id="6.5.1.2" evidence="2 14"/>
<dbReference type="NCBIfam" id="TIGR00575">
    <property type="entry name" value="dnlj"/>
    <property type="match status" value="1"/>
</dbReference>
<keyword evidence="4 14" id="KW-0436">Ligase</keyword>
<dbReference type="Gene3D" id="1.10.150.20">
    <property type="entry name" value="5' to 3' exonuclease, C-terminal subdomain"/>
    <property type="match status" value="2"/>
</dbReference>
<dbReference type="PATRIC" id="fig|1618761.3.peg.100"/>
<dbReference type="GO" id="GO:0006260">
    <property type="term" value="P:DNA replication"/>
    <property type="evidence" value="ECO:0007669"/>
    <property type="project" value="UniProtKB-KW"/>
</dbReference>
<dbReference type="Gene3D" id="6.20.10.30">
    <property type="match status" value="1"/>
</dbReference>
<dbReference type="Pfam" id="PF01653">
    <property type="entry name" value="DNA_ligase_aden"/>
    <property type="match status" value="1"/>
</dbReference>
<evidence type="ECO:0000256" key="9">
    <source>
        <dbReference type="ARBA" id="ARBA00022842"/>
    </source>
</evidence>
<dbReference type="Gene3D" id="2.40.50.140">
    <property type="entry name" value="Nucleic acid-binding proteins"/>
    <property type="match status" value="1"/>
</dbReference>
<dbReference type="InterPro" id="IPR036420">
    <property type="entry name" value="BRCT_dom_sf"/>
</dbReference>
<feature type="binding site" evidence="14">
    <location>
        <position position="410"/>
    </location>
    <ligand>
        <name>Zn(2+)</name>
        <dbReference type="ChEBI" id="CHEBI:29105"/>
    </ligand>
</feature>
<protein>
    <recommendedName>
        <fullName evidence="3 14">DNA ligase</fullName>
        <ecNumber evidence="2 14">6.5.1.2</ecNumber>
    </recommendedName>
    <alternativeName>
        <fullName evidence="14">Polydeoxyribonucleotide synthase [NAD(+)]</fullName>
    </alternativeName>
</protein>
<dbReference type="InterPro" id="IPR001679">
    <property type="entry name" value="DNA_ligase"/>
</dbReference>
<feature type="domain" description="BRCT" evidence="16">
    <location>
        <begin position="594"/>
        <end position="670"/>
    </location>
</feature>
<comment type="caution">
    <text evidence="14">Lacks conserved residue(s) required for the propagation of feature annotation.</text>
</comment>
<evidence type="ECO:0000256" key="7">
    <source>
        <dbReference type="ARBA" id="ARBA00022763"/>
    </source>
</evidence>
<dbReference type="SUPFAM" id="SSF52113">
    <property type="entry name" value="BRCT domain"/>
    <property type="match status" value="1"/>
</dbReference>
<dbReference type="Gene3D" id="3.30.470.30">
    <property type="entry name" value="DNA ligase/mRNA capping enzyme"/>
    <property type="match status" value="1"/>
</dbReference>
<evidence type="ECO:0000313" key="18">
    <source>
        <dbReference type="Proteomes" id="UP000034952"/>
    </source>
</evidence>
<evidence type="ECO:0000256" key="6">
    <source>
        <dbReference type="ARBA" id="ARBA00022723"/>
    </source>
</evidence>
<feature type="coiled-coil region" evidence="15">
    <location>
        <begin position="3"/>
        <end position="57"/>
    </location>
</feature>
<dbReference type="NCBIfam" id="NF005932">
    <property type="entry name" value="PRK07956.1"/>
    <property type="match status" value="1"/>
</dbReference>
<dbReference type="Pfam" id="PF00533">
    <property type="entry name" value="BRCT"/>
    <property type="match status" value="1"/>
</dbReference>
<dbReference type="Gene3D" id="3.40.50.10190">
    <property type="entry name" value="BRCT domain"/>
    <property type="match status" value="1"/>
</dbReference>
<dbReference type="SUPFAM" id="SSF47781">
    <property type="entry name" value="RuvA domain 2-like"/>
    <property type="match status" value="1"/>
</dbReference>
<evidence type="ECO:0000256" key="14">
    <source>
        <dbReference type="HAMAP-Rule" id="MF_01588"/>
    </source>
</evidence>
<keyword evidence="9 14" id="KW-0460">Magnesium</keyword>
<dbReference type="SUPFAM" id="SSF50249">
    <property type="entry name" value="Nucleic acid-binding proteins"/>
    <property type="match status" value="1"/>
</dbReference>
<dbReference type="InterPro" id="IPR003583">
    <property type="entry name" value="Hlx-hairpin-Hlx_DNA-bd_motif"/>
</dbReference>
<evidence type="ECO:0000256" key="11">
    <source>
        <dbReference type="ARBA" id="ARBA00023204"/>
    </source>
</evidence>
<dbReference type="GO" id="GO:0046872">
    <property type="term" value="F:metal ion binding"/>
    <property type="evidence" value="ECO:0007669"/>
    <property type="project" value="UniProtKB-KW"/>
</dbReference>
<evidence type="ECO:0000256" key="1">
    <source>
        <dbReference type="ARBA" id="ARBA00004067"/>
    </source>
</evidence>
<comment type="similarity">
    <text evidence="13 14">Belongs to the NAD-dependent DNA ligase family. LigA subfamily.</text>
</comment>
<keyword evidence="6 14" id="KW-0479">Metal-binding</keyword>
<feature type="active site" description="N6-AMP-lysine intermediate" evidence="14">
    <location>
        <position position="115"/>
    </location>
</feature>
<dbReference type="InterPro" id="IPR018239">
    <property type="entry name" value="DNA_ligase_AS"/>
</dbReference>
<sequence length="670" mass="75515">MEDLKIKNRILKLREEISRLRNEYHVKNNPKVTDDVYESLTRELDGLESKYPEFADENSAVRRVAGVPLSKFKKVKHESRMLSMNDTFSYDEVKEWETRISKLLNKKHSYFCEVKFDGLSASLIYKDGAFVEGSTRGDGYIGEDVTENLKMINSIPLKLTPPYPSHLEVHGEVLMPKKVWIALNKIQEREGKPTFANTRNAAAGSLRQLDPKIVQERKLDFFPWDLASIEYNGKKLEIKNHSDKHKILRDLGFFLDPHEKKAQDLKEVFSFIEDIGKIRADLPYGSDGVAISVDELDLQEKLGIVGKAPRYMTAFKYPAERATTIVTNITVSVGRTGVLTPVAHFNSTFVAGSSVSKATLHNMDQIERLDIRIGDTIVIQKAGDVIPEVVEVLTKMRGGKEKKFKMPSICPMCEYKVEQRKAGLAGNSSSVAFYCTNKNCPARNSRGMQHFVNAFEIYEIGPKIIDRLKEEGLIGDSADLFTLESADLSGLERFGEKSADNIINSIEEHKKVLFWRFIYALGIIHVGEQTARDLANHFHNLKNLMSVSIEDINNIENIGPIVSESVFNYFHDKSNLHFIEKLLVNGVSIIEEKKKTGNLTGKIFVLTGTLPTLSREDAKKKIIENGGKVSSLVSIKTDYVLVGVEAGSKYKEAQKLGIKIITESEFLKML</sequence>
<feature type="binding site" evidence="14">
    <location>
        <begin position="83"/>
        <end position="84"/>
    </location>
    <ligand>
        <name>NAD(+)</name>
        <dbReference type="ChEBI" id="CHEBI:57540"/>
    </ligand>
</feature>
<dbReference type="Pfam" id="PF14520">
    <property type="entry name" value="HHH_5"/>
    <property type="match status" value="1"/>
</dbReference>
<dbReference type="PANTHER" id="PTHR23389:SF9">
    <property type="entry name" value="DNA LIGASE"/>
    <property type="match status" value="1"/>
</dbReference>
<evidence type="ECO:0000256" key="5">
    <source>
        <dbReference type="ARBA" id="ARBA00022705"/>
    </source>
</evidence>
<comment type="function">
    <text evidence="1 14">DNA ligase that catalyzes the formation of phosphodiester linkages between 5'-phosphoryl and 3'-hydroxyl groups in double-stranded DNA using NAD as a coenzyme and as the energy source for the reaction. It is essential for DNA replication and repair of damaged DNA.</text>
</comment>
<dbReference type="InterPro" id="IPR001357">
    <property type="entry name" value="BRCT_dom"/>
</dbReference>
<dbReference type="AlphaFoldDB" id="A0A0G0EHQ5"/>
<dbReference type="InterPro" id="IPR012340">
    <property type="entry name" value="NA-bd_OB-fold"/>
</dbReference>
<keyword evidence="7 14" id="KW-0227">DNA damage</keyword>
<dbReference type="SUPFAM" id="SSF56091">
    <property type="entry name" value="DNA ligase/mRNA capping enzyme, catalytic domain"/>
    <property type="match status" value="1"/>
</dbReference>
<dbReference type="HAMAP" id="MF_01588">
    <property type="entry name" value="DNA_ligase_A"/>
    <property type="match status" value="1"/>
</dbReference>
<dbReference type="GO" id="GO:0003911">
    <property type="term" value="F:DNA ligase (NAD+) activity"/>
    <property type="evidence" value="ECO:0007669"/>
    <property type="project" value="UniProtKB-UniRule"/>
</dbReference>
<dbReference type="CDD" id="cd17748">
    <property type="entry name" value="BRCT_DNA_ligase_like"/>
    <property type="match status" value="1"/>
</dbReference>
<reference evidence="17 18" key="1">
    <citation type="journal article" date="2015" name="Nature">
        <title>rRNA introns, odd ribosomes, and small enigmatic genomes across a large radiation of phyla.</title>
        <authorList>
            <person name="Brown C.T."/>
            <person name="Hug L.A."/>
            <person name="Thomas B.C."/>
            <person name="Sharon I."/>
            <person name="Castelle C.J."/>
            <person name="Singh A."/>
            <person name="Wilkins M.J."/>
            <person name="Williams K.H."/>
            <person name="Banfield J.F."/>
        </authorList>
    </citation>
    <scope>NUCLEOTIDE SEQUENCE [LARGE SCALE GENOMIC DNA]</scope>
</reference>
<gene>
    <name evidence="14" type="primary">ligA</name>
    <name evidence="17" type="ORF">UR64_C0002G0033</name>
</gene>
<name>A0A0G0EHQ5_9BACT</name>
<dbReference type="GO" id="GO:0003677">
    <property type="term" value="F:DNA binding"/>
    <property type="evidence" value="ECO:0007669"/>
    <property type="project" value="InterPro"/>
</dbReference>
<keyword evidence="5 14" id="KW-0235">DNA replication</keyword>
<dbReference type="SMART" id="SM00278">
    <property type="entry name" value="HhH1"/>
    <property type="match status" value="4"/>
</dbReference>
<dbReference type="FunFam" id="2.40.50.140:FF:000012">
    <property type="entry name" value="DNA ligase"/>
    <property type="match status" value="1"/>
</dbReference>
<feature type="binding site" evidence="14">
    <location>
        <position position="435"/>
    </location>
    <ligand>
        <name>Zn(2+)</name>
        <dbReference type="ChEBI" id="CHEBI:29105"/>
    </ligand>
</feature>